<dbReference type="AlphaFoldDB" id="A0A0U3MQ29"/>
<evidence type="ECO:0000259" key="3">
    <source>
        <dbReference type="Pfam" id="PF05430"/>
    </source>
</evidence>
<keyword evidence="5" id="KW-1185">Reference proteome</keyword>
<organism evidence="4 5">
    <name type="scientific">Roseateles depolymerans</name>
    <dbReference type="NCBI Taxonomy" id="76731"/>
    <lineage>
        <taxon>Bacteria</taxon>
        <taxon>Pseudomonadati</taxon>
        <taxon>Pseudomonadota</taxon>
        <taxon>Betaproteobacteria</taxon>
        <taxon>Burkholderiales</taxon>
        <taxon>Sphaerotilaceae</taxon>
        <taxon>Roseateles</taxon>
    </lineage>
</organism>
<comment type="similarity">
    <text evidence="1">In the N-terminal section; belongs to the methyltransferase superfamily. tRNA (mnm(5)s(2)U34)-methyltransferase family.</text>
</comment>
<dbReference type="PANTHER" id="PTHR13847:SF283">
    <property type="entry name" value="TRNA 5-METHYLAMINOMETHYL-2-THIOURIDINE BIOSYNTHESIS BIFUNCTIONAL PROTEIN MNMC"/>
    <property type="match status" value="1"/>
</dbReference>
<comment type="function">
    <text evidence="1">Catalyzes the last two steps in the biosynthesis of 5-methylaminomethyl-2-thiouridine (mnm(5)s(2)U) at the wobble position (U34) in tRNA. Catalyzes the FAD-dependent demodification of cmnm(5)s(2)U34 to nm(5)s(2)U34, followed by the transfer of a methyl group from S-adenosyl-L-methionine to nm(5)s(2)U34, to form mnm(5)s(2)U34.</text>
</comment>
<dbReference type="EC" id="1.5.-.-" evidence="1"/>
<dbReference type="PATRIC" id="fig|76731.3.peg.1979"/>
<dbReference type="InterPro" id="IPR023032">
    <property type="entry name" value="tRNA_MAMT_biosynth_bifunc_MnmC"/>
</dbReference>
<dbReference type="InterPro" id="IPR036188">
    <property type="entry name" value="FAD/NAD-bd_sf"/>
</dbReference>
<feature type="region of interest" description="tRNA (mnm(5)s(2)U34)-methyltransferase" evidence="1">
    <location>
        <begin position="1"/>
        <end position="233"/>
    </location>
</feature>
<keyword evidence="1" id="KW-0489">Methyltransferase</keyword>
<reference evidence="4 5" key="1">
    <citation type="submission" date="2015-12" db="EMBL/GenBank/DDBJ databases">
        <title>Complete genome of Roseateles depolymerans KCTC 42856.</title>
        <authorList>
            <person name="Kim K.M."/>
        </authorList>
    </citation>
    <scope>NUCLEOTIDE SEQUENCE [LARGE SCALE GENOMIC DNA]</scope>
    <source>
        <strain evidence="4 5">KCTC 42856</strain>
    </source>
</reference>
<protein>
    <recommendedName>
        <fullName evidence="1">tRNA 5-methylaminomethyl-2-thiouridine biosynthesis bifunctional protein MnmC</fullName>
        <shortName evidence="1">tRNA mnm(5)s(2)U biosynthesis bifunctional protein</shortName>
    </recommendedName>
    <domain>
        <recommendedName>
            <fullName evidence="1">tRNA (mnm(5)s(2)U34)-methyltransferase</fullName>
            <ecNumber evidence="1">2.1.1.61</ecNumber>
        </recommendedName>
    </domain>
    <domain>
        <recommendedName>
            <fullName evidence="1">FAD-dependent cmnm(5)s(2)U34 oxidoreductase</fullName>
            <ecNumber evidence="1">1.5.-.-</ecNumber>
        </recommendedName>
    </domain>
</protein>
<gene>
    <name evidence="1" type="primary">mnmC</name>
    <name evidence="4" type="ORF">RD2015_1931</name>
</gene>
<dbReference type="Gene3D" id="3.30.9.10">
    <property type="entry name" value="D-Amino Acid Oxidase, subunit A, domain 2"/>
    <property type="match status" value="1"/>
</dbReference>
<dbReference type="EMBL" id="CP013729">
    <property type="protein sequence ID" value="ALV06410.1"/>
    <property type="molecule type" value="Genomic_DNA"/>
</dbReference>
<dbReference type="GO" id="GO:0004808">
    <property type="term" value="F:tRNA (5-methylaminomethyl-2-thiouridylate)(34)-methyltransferase activity"/>
    <property type="evidence" value="ECO:0007669"/>
    <property type="project" value="UniProtKB-EC"/>
</dbReference>
<keyword evidence="1" id="KW-0819">tRNA processing</keyword>
<dbReference type="Gene3D" id="3.50.50.60">
    <property type="entry name" value="FAD/NAD(P)-binding domain"/>
    <property type="match status" value="1"/>
</dbReference>
<dbReference type="OrthoDB" id="9786494at2"/>
<dbReference type="InterPro" id="IPR008471">
    <property type="entry name" value="MnmC-like_methylTransf"/>
</dbReference>
<feature type="domain" description="FAD dependent oxidoreductase" evidence="2">
    <location>
        <begin position="254"/>
        <end position="629"/>
    </location>
</feature>
<keyword evidence="1" id="KW-0511">Multifunctional enzyme</keyword>
<dbReference type="Pfam" id="PF01266">
    <property type="entry name" value="DAO"/>
    <property type="match status" value="1"/>
</dbReference>
<dbReference type="RefSeq" id="WP_058934695.1">
    <property type="nucleotide sequence ID" value="NZ_CP013729.1"/>
</dbReference>
<dbReference type="InterPro" id="IPR029063">
    <property type="entry name" value="SAM-dependent_MTases_sf"/>
</dbReference>
<dbReference type="KEGG" id="rdp:RD2015_1931"/>
<feature type="region of interest" description="FAD-dependent cmnm(5)s(2)U34 oxidoreductase" evidence="1">
    <location>
        <begin position="257"/>
        <end position="660"/>
    </location>
</feature>
<dbReference type="InterPro" id="IPR006076">
    <property type="entry name" value="FAD-dep_OxRdtase"/>
</dbReference>
<comment type="similarity">
    <text evidence="1">In the C-terminal section; belongs to the DAO family.</text>
</comment>
<feature type="domain" description="MnmC-like methyltransferase" evidence="3">
    <location>
        <begin position="114"/>
        <end position="230"/>
    </location>
</feature>
<dbReference type="Pfam" id="PF05430">
    <property type="entry name" value="Methyltransf_30"/>
    <property type="match status" value="1"/>
</dbReference>
<name>A0A0U3MQ29_9BURK</name>
<dbReference type="NCBIfam" id="NF033855">
    <property type="entry name" value="tRNA_MNMC2"/>
    <property type="match status" value="1"/>
</dbReference>
<dbReference type="GO" id="GO:0005737">
    <property type="term" value="C:cytoplasm"/>
    <property type="evidence" value="ECO:0007669"/>
    <property type="project" value="UniProtKB-SubCell"/>
</dbReference>
<proteinExistence type="inferred from homology"/>
<keyword evidence="1" id="KW-0963">Cytoplasm</keyword>
<dbReference type="HAMAP" id="MF_01102">
    <property type="entry name" value="MnmC"/>
    <property type="match status" value="1"/>
</dbReference>
<keyword evidence="1" id="KW-0949">S-adenosyl-L-methionine</keyword>
<dbReference type="GO" id="GO:0016645">
    <property type="term" value="F:oxidoreductase activity, acting on the CH-NH group of donors"/>
    <property type="evidence" value="ECO:0007669"/>
    <property type="project" value="InterPro"/>
</dbReference>
<dbReference type="NCBIfam" id="TIGR03197">
    <property type="entry name" value="MnmC_Cterm"/>
    <property type="match status" value="1"/>
</dbReference>
<dbReference type="EC" id="2.1.1.61" evidence="1"/>
<comment type="subcellular location">
    <subcellularLocation>
        <location evidence="1">Cytoplasm</location>
    </subcellularLocation>
</comment>
<evidence type="ECO:0000313" key="5">
    <source>
        <dbReference type="Proteomes" id="UP000060699"/>
    </source>
</evidence>
<keyword evidence="1" id="KW-0808">Transferase</keyword>
<evidence type="ECO:0000313" key="4">
    <source>
        <dbReference type="EMBL" id="ALV06410.1"/>
    </source>
</evidence>
<dbReference type="Gene3D" id="3.40.50.150">
    <property type="entry name" value="Vaccinia Virus protein VP39"/>
    <property type="match status" value="1"/>
</dbReference>
<dbReference type="PANTHER" id="PTHR13847">
    <property type="entry name" value="SARCOSINE DEHYDROGENASE-RELATED"/>
    <property type="match status" value="1"/>
</dbReference>
<dbReference type="SUPFAM" id="SSF51905">
    <property type="entry name" value="FAD/NAD(P)-binding domain"/>
    <property type="match status" value="1"/>
</dbReference>
<evidence type="ECO:0000259" key="2">
    <source>
        <dbReference type="Pfam" id="PF01266"/>
    </source>
</evidence>
<dbReference type="GO" id="GO:0032259">
    <property type="term" value="P:methylation"/>
    <property type="evidence" value="ECO:0007669"/>
    <property type="project" value="UniProtKB-KW"/>
</dbReference>
<dbReference type="Proteomes" id="UP000060699">
    <property type="component" value="Chromosome"/>
</dbReference>
<dbReference type="GO" id="GO:0050660">
    <property type="term" value="F:flavin adenine dinucleotide binding"/>
    <property type="evidence" value="ECO:0007669"/>
    <property type="project" value="UniProtKB-UniRule"/>
</dbReference>
<comment type="catalytic activity">
    <reaction evidence="1">
        <text>5-aminomethyl-2-thiouridine(34) in tRNA + S-adenosyl-L-methionine = 5-methylaminomethyl-2-thiouridine(34) in tRNA + S-adenosyl-L-homocysteine + H(+)</text>
        <dbReference type="Rhea" id="RHEA:19569"/>
        <dbReference type="Rhea" id="RHEA-COMP:10195"/>
        <dbReference type="Rhea" id="RHEA-COMP:10197"/>
        <dbReference type="ChEBI" id="CHEBI:15378"/>
        <dbReference type="ChEBI" id="CHEBI:57856"/>
        <dbReference type="ChEBI" id="CHEBI:59789"/>
        <dbReference type="ChEBI" id="CHEBI:74454"/>
        <dbReference type="ChEBI" id="CHEBI:74455"/>
        <dbReference type="EC" id="2.1.1.61"/>
    </reaction>
</comment>
<comment type="cofactor">
    <cofactor evidence="1">
        <name>FAD</name>
        <dbReference type="ChEBI" id="CHEBI:57692"/>
    </cofactor>
</comment>
<evidence type="ECO:0000256" key="1">
    <source>
        <dbReference type="HAMAP-Rule" id="MF_01102"/>
    </source>
</evidence>
<dbReference type="InterPro" id="IPR047785">
    <property type="entry name" value="tRNA_MNMC2"/>
</dbReference>
<dbReference type="InterPro" id="IPR017610">
    <property type="entry name" value="tRNA_S-uridine_synth_MnmC_C"/>
</dbReference>
<dbReference type="GO" id="GO:0002097">
    <property type="term" value="P:tRNA wobble base modification"/>
    <property type="evidence" value="ECO:0007669"/>
    <property type="project" value="UniProtKB-UniRule"/>
</dbReference>
<dbReference type="STRING" id="76731.RD2015_1931"/>
<keyword evidence="1" id="KW-0274">FAD</keyword>
<keyword evidence="1" id="KW-0560">Oxidoreductase</keyword>
<keyword evidence="1" id="KW-0285">Flavoprotein</keyword>
<sequence>MKTAPIIPAVVDFSDASAPLSPAYGDYYHTPSGAYGQARHVFLGGNQLPARWAGRTRFVVLETGFGLGTNFLATWAAWRADPQRCEHLVFISLEKHPLRREDLAQAQAQSPEPALVQALLDAWPPLTPNLHTLDFDGGQVRLMLALGDAQAWLPALVAQVDAFYLDGFAPSKNPDLWVPEIYKQISRLAAPDATLATWCLARRLLDGLAEVGFEVRLQPGFARRREMTAARFAPRHRPPLAPGRMASAPHARHVLVVGAGLAGAACARALQRRGMACTVLEAGDGPAGQASGNPGGLFHGTLHADDGPHARFNRTAALATERELRRIGDELPWLQWGLLRVERDGAQASNLSAMQDLLAVTGLPPDYVQALSAQEASQWAGATLSQPAWAFPGGGAVSPGALVRLWLSQAQALPKTRARVASLQQITGSDGTSSGPWRALDAHGSVIAEADAVVLAAGTANEALAAPWLAGPAWPWVSQRGQLSIVPPGTAAPLPSRPVAGVGYALALPDGHLCFGASADAGDADPALRERDQRQNLQRLGQLLPGLRLGGRTPAQAADSADMPLQGRVGWRSLLPDRLPVVGALPSSVPTQRAEQARFWPRHVGLLICAGLASRGITWATLCGELIAAQITGEPLPLETDLVDLLDPARFGAKVQRRLT</sequence>
<accession>A0A0U3MQ29</accession>